<gene>
    <name evidence="3" type="ORF">METZ01_LOCUS94095</name>
</gene>
<proteinExistence type="predicted"/>
<feature type="compositionally biased region" description="Basic residues" evidence="2">
    <location>
        <begin position="134"/>
        <end position="147"/>
    </location>
</feature>
<reference evidence="3" key="1">
    <citation type="submission" date="2018-05" db="EMBL/GenBank/DDBJ databases">
        <authorList>
            <person name="Lanie J.A."/>
            <person name="Ng W.-L."/>
            <person name="Kazmierczak K.M."/>
            <person name="Andrzejewski T.M."/>
            <person name="Davidsen T.M."/>
            <person name="Wayne K.J."/>
            <person name="Tettelin H."/>
            <person name="Glass J.I."/>
            <person name="Rusch D."/>
            <person name="Podicherti R."/>
            <person name="Tsui H.-C.T."/>
            <person name="Winkler M.E."/>
        </authorList>
    </citation>
    <scope>NUCLEOTIDE SEQUENCE</scope>
</reference>
<keyword evidence="1" id="KW-0175">Coiled coil</keyword>
<sequence>MAEEQAQDIDTQKQYLMAKINELTDGIAPGYGEAFLEELMGRLEKTVSEFNEEVSELLESLKVRSAERDEKLKEMLEGGDDSAAEPSTVNGDVSAAESEMSDWEKRLETNASDAGGETEPAPKGDEEEEEEKPKKKGFFSRKKKKKK</sequence>
<organism evidence="3">
    <name type="scientific">marine metagenome</name>
    <dbReference type="NCBI Taxonomy" id="408172"/>
    <lineage>
        <taxon>unclassified sequences</taxon>
        <taxon>metagenomes</taxon>
        <taxon>ecological metagenomes</taxon>
    </lineage>
</organism>
<protein>
    <submittedName>
        <fullName evidence="3">Uncharacterized protein</fullName>
    </submittedName>
</protein>
<dbReference type="AlphaFoldDB" id="A0A381VMF4"/>
<feature type="region of interest" description="Disordered" evidence="2">
    <location>
        <begin position="71"/>
        <end position="147"/>
    </location>
</feature>
<name>A0A381VMF4_9ZZZZ</name>
<accession>A0A381VMF4</accession>
<evidence type="ECO:0000256" key="1">
    <source>
        <dbReference type="SAM" id="Coils"/>
    </source>
</evidence>
<dbReference type="EMBL" id="UINC01009191">
    <property type="protein sequence ID" value="SVA41241.1"/>
    <property type="molecule type" value="Genomic_DNA"/>
</dbReference>
<evidence type="ECO:0000313" key="3">
    <source>
        <dbReference type="EMBL" id="SVA41241.1"/>
    </source>
</evidence>
<feature type="coiled-coil region" evidence="1">
    <location>
        <begin position="33"/>
        <end position="60"/>
    </location>
</feature>
<evidence type="ECO:0000256" key="2">
    <source>
        <dbReference type="SAM" id="MobiDB-lite"/>
    </source>
</evidence>